<dbReference type="HOGENOM" id="CLU_1416019_0_0_1"/>
<proteinExistence type="predicted"/>
<feature type="compositionally biased region" description="Basic and acidic residues" evidence="1">
    <location>
        <begin position="126"/>
        <end position="137"/>
    </location>
</feature>
<gene>
    <name evidence="2" type="ORF">S7711_09768</name>
</gene>
<dbReference type="EMBL" id="KL647416">
    <property type="protein sequence ID" value="KEY74896.1"/>
    <property type="molecule type" value="Genomic_DNA"/>
</dbReference>
<name>A0A084BBG7_STACB</name>
<feature type="region of interest" description="Disordered" evidence="1">
    <location>
        <begin position="1"/>
        <end position="71"/>
    </location>
</feature>
<evidence type="ECO:0000313" key="3">
    <source>
        <dbReference type="Proteomes" id="UP000028045"/>
    </source>
</evidence>
<feature type="compositionally biased region" description="Basic and acidic residues" evidence="1">
    <location>
        <begin position="7"/>
        <end position="23"/>
    </location>
</feature>
<evidence type="ECO:0000256" key="1">
    <source>
        <dbReference type="SAM" id="MobiDB-lite"/>
    </source>
</evidence>
<dbReference type="AlphaFoldDB" id="A0A084BBG7"/>
<accession>A0A084BBG7</accession>
<protein>
    <submittedName>
        <fullName evidence="2">Uncharacterized protein</fullName>
    </submittedName>
</protein>
<feature type="region of interest" description="Disordered" evidence="1">
    <location>
        <begin position="126"/>
        <end position="169"/>
    </location>
</feature>
<keyword evidence="3" id="KW-1185">Reference proteome</keyword>
<reference evidence="2 3" key="1">
    <citation type="journal article" date="2014" name="BMC Genomics">
        <title>Comparative genome sequencing reveals chemotype-specific gene clusters in the toxigenic black mold Stachybotrys.</title>
        <authorList>
            <person name="Semeiks J."/>
            <person name="Borek D."/>
            <person name="Otwinowski Z."/>
            <person name="Grishin N.V."/>
        </authorList>
    </citation>
    <scope>NUCLEOTIDE SEQUENCE [LARGE SCALE GENOMIC DNA]</scope>
    <source>
        <strain evidence="3">CBS 109288 / IBT 7711</strain>
    </source>
</reference>
<sequence length="192" mass="22106">MVSTRSQSRDSKSDSIHTEELPQKRARLSSERIQLSQHHNFRPPLLSNPPPPYQHHPSSRTDRWTSPTNSAPSIRKFYTRVDEDDNPLDNIFAAIPDRFTTIPEPRRSQPESLYELQFNHTINLRRDFPRRSGRQDETCQAPIPGPQNDPFKGSSSSSPRAISPPTATREEFQFALRLVQQVVGEKPRLTRE</sequence>
<dbReference type="Proteomes" id="UP000028045">
    <property type="component" value="Unassembled WGS sequence"/>
</dbReference>
<evidence type="ECO:0000313" key="2">
    <source>
        <dbReference type="EMBL" id="KEY74896.1"/>
    </source>
</evidence>
<organism evidence="2 3">
    <name type="scientific">Stachybotrys chartarum (strain CBS 109288 / IBT 7711)</name>
    <name type="common">Toxic black mold</name>
    <name type="synonym">Stilbospora chartarum</name>
    <dbReference type="NCBI Taxonomy" id="1280523"/>
    <lineage>
        <taxon>Eukaryota</taxon>
        <taxon>Fungi</taxon>
        <taxon>Dikarya</taxon>
        <taxon>Ascomycota</taxon>
        <taxon>Pezizomycotina</taxon>
        <taxon>Sordariomycetes</taxon>
        <taxon>Hypocreomycetidae</taxon>
        <taxon>Hypocreales</taxon>
        <taxon>Stachybotryaceae</taxon>
        <taxon>Stachybotrys</taxon>
    </lineage>
</organism>